<evidence type="ECO:0000256" key="10">
    <source>
        <dbReference type="ARBA" id="ARBA00022840"/>
    </source>
</evidence>
<dbReference type="SMART" id="SM00388">
    <property type="entry name" value="HisKA"/>
    <property type="match status" value="1"/>
</dbReference>
<feature type="transmembrane region" description="Helical" evidence="14">
    <location>
        <begin position="250"/>
        <end position="269"/>
    </location>
</feature>
<comment type="catalytic activity">
    <reaction evidence="1">
        <text>ATP + protein L-histidine = ADP + protein N-phospho-L-histidine.</text>
        <dbReference type="EC" id="2.7.13.3"/>
    </reaction>
</comment>
<evidence type="ECO:0000256" key="7">
    <source>
        <dbReference type="ARBA" id="ARBA00022692"/>
    </source>
</evidence>
<dbReference type="InterPro" id="IPR001734">
    <property type="entry name" value="Na/solute_symporter"/>
</dbReference>
<evidence type="ECO:0000256" key="3">
    <source>
        <dbReference type="ARBA" id="ARBA00006434"/>
    </source>
</evidence>
<feature type="transmembrane region" description="Helical" evidence="14">
    <location>
        <begin position="39"/>
        <end position="58"/>
    </location>
</feature>
<reference evidence="16 17" key="1">
    <citation type="journal article" date="2014" name="Int. J. Syst. Evol. Microbiol.">
        <title>Complete genome sequence of Corynebacterium casei LMG S-19264T (=DSM 44701T), isolated from a smear-ripened cheese.</title>
        <authorList>
            <consortium name="US DOE Joint Genome Institute (JGI-PGF)"/>
            <person name="Walter F."/>
            <person name="Albersmeier A."/>
            <person name="Kalinowski J."/>
            <person name="Ruckert C."/>
        </authorList>
    </citation>
    <scope>NUCLEOTIDE SEQUENCE [LARGE SCALE GENOMIC DNA]</scope>
    <source>
        <strain evidence="16 17">NBRC 110095</strain>
    </source>
</reference>
<keyword evidence="17" id="KW-1185">Reference proteome</keyword>
<dbReference type="CDD" id="cd00082">
    <property type="entry name" value="HisKA"/>
    <property type="match status" value="1"/>
</dbReference>
<dbReference type="InterPro" id="IPR003594">
    <property type="entry name" value="HATPase_dom"/>
</dbReference>
<dbReference type="PRINTS" id="PR00344">
    <property type="entry name" value="BCTRLSENSOR"/>
</dbReference>
<dbReference type="RefSeq" id="WP_232593582.1">
    <property type="nucleotide sequence ID" value="NZ_BSPD01000062.1"/>
</dbReference>
<keyword evidence="6" id="KW-0808">Transferase</keyword>
<dbReference type="Pfam" id="PF00989">
    <property type="entry name" value="PAS"/>
    <property type="match status" value="1"/>
</dbReference>
<dbReference type="InterPro" id="IPR003661">
    <property type="entry name" value="HisK_dim/P_dom"/>
</dbReference>
<feature type="transmembrane region" description="Helical" evidence="14">
    <location>
        <begin position="476"/>
        <end position="498"/>
    </location>
</feature>
<dbReference type="GO" id="GO:0000155">
    <property type="term" value="F:phosphorelay sensor kinase activity"/>
    <property type="evidence" value="ECO:0007669"/>
    <property type="project" value="InterPro"/>
</dbReference>
<evidence type="ECO:0000313" key="17">
    <source>
        <dbReference type="Proteomes" id="UP001156870"/>
    </source>
</evidence>
<dbReference type="InterPro" id="IPR035965">
    <property type="entry name" value="PAS-like_dom_sf"/>
</dbReference>
<feature type="transmembrane region" description="Helical" evidence="14">
    <location>
        <begin position="203"/>
        <end position="230"/>
    </location>
</feature>
<feature type="domain" description="Histidine kinase" evidence="15">
    <location>
        <begin position="767"/>
        <end position="996"/>
    </location>
</feature>
<keyword evidence="5" id="KW-0597">Phosphoprotein</keyword>
<keyword evidence="8" id="KW-0547">Nucleotide-binding</keyword>
<dbReference type="SUPFAM" id="SSF47384">
    <property type="entry name" value="Homodimeric domain of signal transducing histidine kinase"/>
    <property type="match status" value="1"/>
</dbReference>
<comment type="subcellular location">
    <subcellularLocation>
        <location evidence="2">Membrane</location>
        <topology evidence="2">Multi-pass membrane protein</topology>
    </subcellularLocation>
</comment>
<dbReference type="Pfam" id="PF02518">
    <property type="entry name" value="HATPase_c"/>
    <property type="match status" value="1"/>
</dbReference>
<feature type="transmembrane region" description="Helical" evidence="14">
    <location>
        <begin position="281"/>
        <end position="304"/>
    </location>
</feature>
<evidence type="ECO:0000259" key="15">
    <source>
        <dbReference type="PROSITE" id="PS50109"/>
    </source>
</evidence>
<evidence type="ECO:0000256" key="5">
    <source>
        <dbReference type="ARBA" id="ARBA00022553"/>
    </source>
</evidence>
<feature type="transmembrane region" description="Helical" evidence="14">
    <location>
        <begin position="434"/>
        <end position="456"/>
    </location>
</feature>
<evidence type="ECO:0000256" key="6">
    <source>
        <dbReference type="ARBA" id="ARBA00022679"/>
    </source>
</evidence>
<dbReference type="Gene3D" id="3.30.565.10">
    <property type="entry name" value="Histidine kinase-like ATPase, C-terminal domain"/>
    <property type="match status" value="1"/>
</dbReference>
<dbReference type="Proteomes" id="UP001156870">
    <property type="component" value="Unassembled WGS sequence"/>
</dbReference>
<evidence type="ECO:0000256" key="14">
    <source>
        <dbReference type="SAM" id="Phobius"/>
    </source>
</evidence>
<dbReference type="SUPFAM" id="SSF55874">
    <property type="entry name" value="ATPase domain of HSP90 chaperone/DNA topoisomerase II/histidine kinase"/>
    <property type="match status" value="1"/>
</dbReference>
<feature type="transmembrane region" description="Helical" evidence="14">
    <location>
        <begin position="115"/>
        <end position="137"/>
    </location>
</feature>
<dbReference type="GO" id="GO:0005524">
    <property type="term" value="F:ATP binding"/>
    <property type="evidence" value="ECO:0007669"/>
    <property type="project" value="UniProtKB-KW"/>
</dbReference>
<feature type="transmembrane region" description="Helical" evidence="14">
    <location>
        <begin position="382"/>
        <end position="401"/>
    </location>
</feature>
<dbReference type="GO" id="GO:0022857">
    <property type="term" value="F:transmembrane transporter activity"/>
    <property type="evidence" value="ECO:0007669"/>
    <property type="project" value="InterPro"/>
</dbReference>
<accession>A0AA37T6Y6</accession>
<dbReference type="SUPFAM" id="SSF55785">
    <property type="entry name" value="PYP-like sensor domain (PAS domain)"/>
    <property type="match status" value="1"/>
</dbReference>
<keyword evidence="13 14" id="KW-0472">Membrane</keyword>
<evidence type="ECO:0000256" key="11">
    <source>
        <dbReference type="ARBA" id="ARBA00022989"/>
    </source>
</evidence>
<feature type="transmembrane region" description="Helical" evidence="14">
    <location>
        <begin position="70"/>
        <end position="94"/>
    </location>
</feature>
<dbReference type="EC" id="2.7.13.3" evidence="4"/>
<dbReference type="InterPro" id="IPR036890">
    <property type="entry name" value="HATPase_C_sf"/>
</dbReference>
<comment type="caution">
    <text evidence="16">The sequence shown here is derived from an EMBL/GenBank/DDBJ whole genome shotgun (WGS) entry which is preliminary data.</text>
</comment>
<dbReference type="InterPro" id="IPR000014">
    <property type="entry name" value="PAS"/>
</dbReference>
<dbReference type="PANTHER" id="PTHR43065">
    <property type="entry name" value="SENSOR HISTIDINE KINASE"/>
    <property type="match status" value="1"/>
</dbReference>
<feature type="transmembrane region" description="Helical" evidence="14">
    <location>
        <begin position="330"/>
        <end position="361"/>
    </location>
</feature>
<dbReference type="InterPro" id="IPR013767">
    <property type="entry name" value="PAS_fold"/>
</dbReference>
<comment type="similarity">
    <text evidence="3">Belongs to the sodium:solute symporter (SSF) (TC 2.A.21) family.</text>
</comment>
<dbReference type="Gene3D" id="1.20.1730.10">
    <property type="entry name" value="Sodium/glucose cotransporter"/>
    <property type="match status" value="1"/>
</dbReference>
<dbReference type="Pfam" id="PF00512">
    <property type="entry name" value="HisKA"/>
    <property type="match status" value="1"/>
</dbReference>
<evidence type="ECO:0000256" key="12">
    <source>
        <dbReference type="ARBA" id="ARBA00023012"/>
    </source>
</evidence>
<organism evidence="16 17">
    <name type="scientific">Marinibactrum halimedae</name>
    <dbReference type="NCBI Taxonomy" id="1444977"/>
    <lineage>
        <taxon>Bacteria</taxon>
        <taxon>Pseudomonadati</taxon>
        <taxon>Pseudomonadota</taxon>
        <taxon>Gammaproteobacteria</taxon>
        <taxon>Cellvibrionales</taxon>
        <taxon>Cellvibrionaceae</taxon>
        <taxon>Marinibactrum</taxon>
    </lineage>
</organism>
<dbReference type="InterPro" id="IPR036097">
    <property type="entry name" value="HisK_dim/P_sf"/>
</dbReference>
<dbReference type="CDD" id="cd00130">
    <property type="entry name" value="PAS"/>
    <property type="match status" value="1"/>
</dbReference>
<dbReference type="PANTHER" id="PTHR43065:SF10">
    <property type="entry name" value="PEROXIDE STRESS-ACTIVATED HISTIDINE KINASE MAK3"/>
    <property type="match status" value="1"/>
</dbReference>
<evidence type="ECO:0000256" key="9">
    <source>
        <dbReference type="ARBA" id="ARBA00022777"/>
    </source>
</evidence>
<dbReference type="InterPro" id="IPR038377">
    <property type="entry name" value="Na/Glc_symporter_sf"/>
</dbReference>
<dbReference type="AlphaFoldDB" id="A0AA37T6Y6"/>
<evidence type="ECO:0000256" key="13">
    <source>
        <dbReference type="ARBA" id="ARBA00023136"/>
    </source>
</evidence>
<dbReference type="PROSITE" id="PS50283">
    <property type="entry name" value="NA_SOLUT_SYMP_3"/>
    <property type="match status" value="1"/>
</dbReference>
<dbReference type="NCBIfam" id="TIGR00229">
    <property type="entry name" value="sensory_box"/>
    <property type="match status" value="1"/>
</dbReference>
<gene>
    <name evidence="16" type="primary">cbrA</name>
    <name evidence="16" type="ORF">GCM10007877_26000</name>
</gene>
<dbReference type="Gene3D" id="3.30.450.20">
    <property type="entry name" value="PAS domain"/>
    <property type="match status" value="1"/>
</dbReference>
<keyword evidence="9" id="KW-0418">Kinase</keyword>
<keyword evidence="10" id="KW-0067">ATP-binding</keyword>
<dbReference type="PROSITE" id="PS50109">
    <property type="entry name" value="HIS_KIN"/>
    <property type="match status" value="1"/>
</dbReference>
<protein>
    <recommendedName>
        <fullName evidence="4">histidine kinase</fullName>
        <ecNumber evidence="4">2.7.13.3</ecNumber>
    </recommendedName>
</protein>
<dbReference type="Gene3D" id="1.10.287.130">
    <property type="match status" value="1"/>
</dbReference>
<evidence type="ECO:0000256" key="8">
    <source>
        <dbReference type="ARBA" id="ARBA00022741"/>
    </source>
</evidence>
<evidence type="ECO:0000313" key="16">
    <source>
        <dbReference type="EMBL" id="GLS26881.1"/>
    </source>
</evidence>
<name>A0AA37T6Y6_9GAMM</name>
<feature type="transmembrane region" description="Helical" evidence="14">
    <location>
        <begin position="165"/>
        <end position="183"/>
    </location>
</feature>
<dbReference type="EMBL" id="BSPD01000062">
    <property type="protein sequence ID" value="GLS26881.1"/>
    <property type="molecule type" value="Genomic_DNA"/>
</dbReference>
<keyword evidence="12" id="KW-0902">Two-component regulatory system</keyword>
<dbReference type="SMART" id="SM00387">
    <property type="entry name" value="HATPase_c"/>
    <property type="match status" value="1"/>
</dbReference>
<evidence type="ECO:0000256" key="4">
    <source>
        <dbReference type="ARBA" id="ARBA00012438"/>
    </source>
</evidence>
<evidence type="ECO:0000256" key="2">
    <source>
        <dbReference type="ARBA" id="ARBA00004141"/>
    </source>
</evidence>
<dbReference type="SMART" id="SM00091">
    <property type="entry name" value="PAS"/>
    <property type="match status" value="1"/>
</dbReference>
<keyword evidence="7 14" id="KW-0812">Transmembrane</keyword>
<dbReference type="GO" id="GO:0006355">
    <property type="term" value="P:regulation of DNA-templated transcription"/>
    <property type="evidence" value="ECO:0007669"/>
    <property type="project" value="InterPro"/>
</dbReference>
<evidence type="ECO:0000256" key="1">
    <source>
        <dbReference type="ARBA" id="ARBA00000085"/>
    </source>
</evidence>
<feature type="transmembrane region" description="Helical" evidence="14">
    <location>
        <begin position="6"/>
        <end position="27"/>
    </location>
</feature>
<proteinExistence type="inferred from homology"/>
<keyword evidence="11 14" id="KW-1133">Transmembrane helix</keyword>
<sequence>MSFEITHIALLVVGYLSIMFGIASATDRGWIPSRITRHPITYILSLGVFASTWAYYGVVDLAFQYGYGALAYYMGTGALFLFAPVALAPLAELVRRFRIPSLADLLVFRYHSQPVGTVATLFLVAAVLPLFAMQIQAVAETLRILTMHTKAANSLVSSNINFREILAMGFCWVLALFTILFGANHDKHRGLVTAMAFESLVKLSALMIVGLVAVFGVFGGMGELDAWLAAHPENLELLHSPIQDTSSHTLLLVFIATGVAMPHIFHASVVDVPIARSMRMVSWAFPLFLMLMALPIFPILWAGLEQAIPLPVQYFTLGVPLILGSPTVTLIAFIGGLSAATGALVSITLAITTMIINHWILPLSRLGAKRDLQTQLLRLRRLVISAIFLAGYLFYIILGHNQSLTDLALTAFIETLQFLPGIFAIAYWSKGNRFGLITGIVAGSLIWVVGLLIPIITGWHAITLPYVGSITLGMDAWHTITLLSLAVNSAAFVIVSLLTSQNAEELYSASLCAEDELSHPMRMVLDVHSCEEIIERLGQSLGAALADQQVNRALQELNLSVSERRPYALRRLRDRLEANLSSLMGNAVASEVINRHLPYRLPETTHTTDINLMEARLGRYRNRLTGMAAELNNLRLYHRNTLEELPMAVCSLGHDLEVLMWNQAMERLTGIASSDVTGSYLGDVPEPWNQLLNDFSDSQLSHLHSQQIELAGKPHWVSLHKSSITNPTSESADGQVILLEDVTEVKVLEQELIHSERLASVGRLAAGVAHEIGNPVTGIACLAQNLKYDVHHSESLETADQILSQTDRISRIVHSLVSFSHAGAKNEPSHETVNLTTCVDEAIQLLSLQKDKTQVEFVNLVEEDAIVEGDSQRLIQVFVNLLANARDASEQDGHVFIESHVSQTLDTSSKEGISELAFDGYEVTVTDEGEGIDPSHLDQIIEPFFTTKDPGEGTGLGLAMVYSIISEHGGSIDVQSPADPDTQKGARFIIRLPSRLNSDAFQSPQENATETI</sequence>
<dbReference type="InterPro" id="IPR004358">
    <property type="entry name" value="Sig_transdc_His_kin-like_C"/>
</dbReference>
<dbReference type="GO" id="GO:0016020">
    <property type="term" value="C:membrane"/>
    <property type="evidence" value="ECO:0007669"/>
    <property type="project" value="UniProtKB-SubCell"/>
</dbReference>
<dbReference type="InterPro" id="IPR005467">
    <property type="entry name" value="His_kinase_dom"/>
</dbReference>
<feature type="transmembrane region" description="Helical" evidence="14">
    <location>
        <begin position="407"/>
        <end position="427"/>
    </location>
</feature>